<evidence type="ECO:0000313" key="2">
    <source>
        <dbReference type="EMBL" id="GAA1567918.1"/>
    </source>
</evidence>
<evidence type="ECO:0000256" key="1">
    <source>
        <dbReference type="SAM" id="MobiDB-lite"/>
    </source>
</evidence>
<protein>
    <submittedName>
        <fullName evidence="2">Uncharacterized protein</fullName>
    </submittedName>
</protein>
<feature type="compositionally biased region" description="Basic and acidic residues" evidence="1">
    <location>
        <begin position="12"/>
        <end position="39"/>
    </location>
</feature>
<organism evidence="2 3">
    <name type="scientific">Kribbella karoonensis</name>
    <dbReference type="NCBI Taxonomy" id="324851"/>
    <lineage>
        <taxon>Bacteria</taxon>
        <taxon>Bacillati</taxon>
        <taxon>Actinomycetota</taxon>
        <taxon>Actinomycetes</taxon>
        <taxon>Propionibacteriales</taxon>
        <taxon>Kribbellaceae</taxon>
        <taxon>Kribbella</taxon>
    </lineage>
</organism>
<feature type="region of interest" description="Disordered" evidence="1">
    <location>
        <begin position="1"/>
        <end position="43"/>
    </location>
</feature>
<name>A0ABN2D379_9ACTN</name>
<dbReference type="Proteomes" id="UP001500190">
    <property type="component" value="Unassembled WGS sequence"/>
</dbReference>
<proteinExistence type="predicted"/>
<comment type="caution">
    <text evidence="2">The sequence shown here is derived from an EMBL/GenBank/DDBJ whole genome shotgun (WGS) entry which is preliminary data.</text>
</comment>
<sequence>MTLPPKASRASGGDKQKFRAEAGRRPEDCGKGNRKRESGSDLVFQDGAEQKAVDQFGELLSVAVIGFGELDDRAMEQSVCHSAPQIRW</sequence>
<accession>A0ABN2D379</accession>
<dbReference type="RefSeq" id="WP_344187911.1">
    <property type="nucleotide sequence ID" value="NZ_BAAAND010000001.1"/>
</dbReference>
<evidence type="ECO:0000313" key="3">
    <source>
        <dbReference type="Proteomes" id="UP001500190"/>
    </source>
</evidence>
<reference evidence="3" key="1">
    <citation type="journal article" date="2019" name="Int. J. Syst. Evol. Microbiol.">
        <title>The Global Catalogue of Microorganisms (GCM) 10K type strain sequencing project: providing services to taxonomists for standard genome sequencing and annotation.</title>
        <authorList>
            <consortium name="The Broad Institute Genomics Platform"/>
            <consortium name="The Broad Institute Genome Sequencing Center for Infectious Disease"/>
            <person name="Wu L."/>
            <person name="Ma J."/>
        </authorList>
    </citation>
    <scope>NUCLEOTIDE SEQUENCE [LARGE SCALE GENOMIC DNA]</scope>
    <source>
        <strain evidence="3">JCM 14304</strain>
    </source>
</reference>
<keyword evidence="3" id="KW-1185">Reference proteome</keyword>
<dbReference type="EMBL" id="BAAAND010000001">
    <property type="protein sequence ID" value="GAA1567918.1"/>
    <property type="molecule type" value="Genomic_DNA"/>
</dbReference>
<gene>
    <name evidence="2" type="ORF">GCM10009742_07370</name>
</gene>